<comment type="caution">
    <text evidence="5">The sequence shown here is derived from an EMBL/GenBank/DDBJ whole genome shotgun (WGS) entry which is preliminary data.</text>
</comment>
<dbReference type="FunFam" id="3.40.630.10:FF:000101">
    <property type="entry name" value="N-acetylated alpha-linked acidic dipeptidase like 1"/>
    <property type="match status" value="1"/>
</dbReference>
<dbReference type="CDD" id="cd03874">
    <property type="entry name" value="M28_PMSA_TfR_like"/>
    <property type="match status" value="1"/>
</dbReference>
<keyword evidence="6" id="KW-1185">Reference proteome</keyword>
<proteinExistence type="inferred from homology"/>
<feature type="non-terminal residue" evidence="5">
    <location>
        <position position="1"/>
    </location>
</feature>
<dbReference type="Pfam" id="PF04389">
    <property type="entry name" value="Peptidase_M28"/>
    <property type="match status" value="1"/>
</dbReference>
<dbReference type="InterPro" id="IPR039373">
    <property type="entry name" value="Peptidase_M28B"/>
</dbReference>
<gene>
    <name evidence="5" type="primary">Naaladl2</name>
    <name evidence="5" type="ORF">SERLUN_R08987</name>
</gene>
<dbReference type="SUPFAM" id="SSF52025">
    <property type="entry name" value="PA domain"/>
    <property type="match status" value="1"/>
</dbReference>
<dbReference type="SUPFAM" id="SSF53187">
    <property type="entry name" value="Zn-dependent exopeptidases"/>
    <property type="match status" value="1"/>
</dbReference>
<dbReference type="SUPFAM" id="SSF47672">
    <property type="entry name" value="Transferrin receptor-like dimerisation domain"/>
    <property type="match status" value="1"/>
</dbReference>
<dbReference type="PANTHER" id="PTHR10404:SF32">
    <property type="entry name" value="INACTIVE N-ACETYLATED-ALPHA-LINKED ACIDIC DIPEPTIDASE-LIKE PROTEIN 2"/>
    <property type="match status" value="1"/>
</dbReference>
<keyword evidence="3" id="KW-0812">Transmembrane</keyword>
<evidence type="ECO:0000256" key="1">
    <source>
        <dbReference type="ARBA" id="ARBA00005634"/>
    </source>
</evidence>
<dbReference type="AlphaFoldDB" id="A0A7L1CNJ1"/>
<accession>A0A7L1CNJ1</accession>
<comment type="similarity">
    <text evidence="1">Belongs to the peptidase M28 family. M28B subfamily.</text>
</comment>
<dbReference type="InterPro" id="IPR036757">
    <property type="entry name" value="TFR-like_dimer_dom_sf"/>
</dbReference>
<dbReference type="EMBL" id="VXBA01001027">
    <property type="protein sequence ID" value="NXM67231.1"/>
    <property type="molecule type" value="Genomic_DNA"/>
</dbReference>
<dbReference type="Gene3D" id="1.20.930.40">
    <property type="entry name" value="Transferrin receptor-like, dimerisation domain"/>
    <property type="match status" value="1"/>
</dbReference>
<keyword evidence="3" id="KW-0472">Membrane</keyword>
<sequence length="777" mass="86495">MAYHKVNADQRAQGHSPYLDNDELQATALELEWDMEKELEEPGFDHFRLDGAVQHHLGNSQSPDLDLEPIQPSSSPKGRFQRLQEDPDYISHYTRQAPKSSRCRFFRILKIFCTALILFIFGIVIGYYARKKCPSPPASQEPNNPYIYHEILKEIKAENIQQIYRDLLQFPREDDVDIAMKILVQWRSQGLEDVQLVNYSVLLDLPGSSSNTITLKNSGECFYPSGQQCSRDPKTLHSQDLLYSYAAYSAKGTLEAELIDVQYGTVEDLIRIQAVTNVTKKIALLKLGQSPLLYKLSLLEDAGFGGVLLYVDPCDLPKTTDLADKAFMVSLNSGGDPSTPGYASIDGSYRQNRLNLTTLLVQPISAVLARRLVSLPEDTVQKDRCIPLQLAAEGKKIISLNIQSVTTYKTISNVIGYLKGAVFPDRYVVIGSHHSSLDTYGGQGWASSTAVITALVQALTLKVKRGWRPNRTIVFCSWGGTAFGNIGSYEWAEDLKRVLQRNVVAYISLHNPIRGNSTLHPVASPSLQQLAAESQSFNCEEKTRCPGSNVSSVQIQGDSDYFINHLGVPATQFSYEDFKTSENSSFLSEALFPVHATRTEELDPSFSLHKTIAKLTGQVTLKIANEPVLPFNALDIALEVQNSLKGDEVGTPQLLAVASRLRDTAELFQSDEMRPANDPKERAPIRVRMLNDVLQSLEKSFLVHGAPPGLYRNILYRLDERTSQFSVLLEALEHCKLHQSNETIQAALSEVLNSINSAQVYFKAGLDVFETTLAGKK</sequence>
<evidence type="ECO:0000313" key="5">
    <source>
        <dbReference type="EMBL" id="NXM67231.1"/>
    </source>
</evidence>
<protein>
    <submittedName>
        <fullName evidence="5">NADL2 protein</fullName>
    </submittedName>
</protein>
<evidence type="ECO:0000256" key="3">
    <source>
        <dbReference type="SAM" id="Phobius"/>
    </source>
</evidence>
<name>A0A7L1CNJ1_9PASS</name>
<reference evidence="5 6" key="1">
    <citation type="submission" date="2019-09" db="EMBL/GenBank/DDBJ databases">
        <title>Bird 10,000 Genomes (B10K) Project - Family phase.</title>
        <authorList>
            <person name="Zhang G."/>
        </authorList>
    </citation>
    <scope>NUCLEOTIDE SEQUENCE [LARGE SCALE GENOMIC DNA]</scope>
    <source>
        <strain evidence="5">B10K-DU-002-03</strain>
        <tissue evidence="5">Muscle</tissue>
    </source>
</reference>
<evidence type="ECO:0000313" key="6">
    <source>
        <dbReference type="Proteomes" id="UP000553648"/>
    </source>
</evidence>
<feature type="region of interest" description="Disordered" evidence="2">
    <location>
        <begin position="58"/>
        <end position="81"/>
    </location>
</feature>
<organism evidence="5 6">
    <name type="scientific">Serilophus lunatus</name>
    <name type="common">silver-breasted broadbill</name>
    <dbReference type="NCBI Taxonomy" id="239386"/>
    <lineage>
        <taxon>Eukaryota</taxon>
        <taxon>Metazoa</taxon>
        <taxon>Chordata</taxon>
        <taxon>Craniata</taxon>
        <taxon>Vertebrata</taxon>
        <taxon>Euteleostomi</taxon>
        <taxon>Archelosauria</taxon>
        <taxon>Archosauria</taxon>
        <taxon>Dinosauria</taxon>
        <taxon>Saurischia</taxon>
        <taxon>Theropoda</taxon>
        <taxon>Coelurosauria</taxon>
        <taxon>Aves</taxon>
        <taxon>Neognathae</taxon>
        <taxon>Neoaves</taxon>
        <taxon>Telluraves</taxon>
        <taxon>Australaves</taxon>
        <taxon>Passeriformes</taxon>
        <taxon>Eurylaimidae</taxon>
        <taxon>Serilophus</taxon>
    </lineage>
</organism>
<dbReference type="Gene3D" id="3.50.30.30">
    <property type="match status" value="1"/>
</dbReference>
<dbReference type="OrthoDB" id="5841748at2759"/>
<dbReference type="PANTHER" id="PTHR10404">
    <property type="entry name" value="N-ACETYLATED-ALPHA-LINKED ACIDIC DIPEPTIDASE"/>
    <property type="match status" value="1"/>
</dbReference>
<feature type="domain" description="Peptidase M28" evidence="4">
    <location>
        <begin position="413"/>
        <end position="579"/>
    </location>
</feature>
<dbReference type="InterPro" id="IPR046450">
    <property type="entry name" value="PA_dom_sf"/>
</dbReference>
<evidence type="ECO:0000256" key="2">
    <source>
        <dbReference type="SAM" id="MobiDB-lite"/>
    </source>
</evidence>
<feature type="transmembrane region" description="Helical" evidence="3">
    <location>
        <begin position="108"/>
        <end position="129"/>
    </location>
</feature>
<dbReference type="CDD" id="cd02131">
    <property type="entry name" value="PA_hNAALADL2_like"/>
    <property type="match status" value="1"/>
</dbReference>
<feature type="non-terminal residue" evidence="5">
    <location>
        <position position="777"/>
    </location>
</feature>
<dbReference type="Gene3D" id="3.40.630.10">
    <property type="entry name" value="Zn peptidases"/>
    <property type="match status" value="1"/>
</dbReference>
<evidence type="ECO:0000259" key="4">
    <source>
        <dbReference type="Pfam" id="PF04389"/>
    </source>
</evidence>
<dbReference type="InterPro" id="IPR007484">
    <property type="entry name" value="Peptidase_M28"/>
</dbReference>
<dbReference type="Proteomes" id="UP000553648">
    <property type="component" value="Unassembled WGS sequence"/>
</dbReference>
<keyword evidence="3" id="KW-1133">Transmembrane helix</keyword>